<feature type="region of interest" description="Disordered" evidence="1">
    <location>
        <begin position="60"/>
        <end position="79"/>
    </location>
</feature>
<feature type="region of interest" description="Disordered" evidence="1">
    <location>
        <begin position="302"/>
        <end position="361"/>
    </location>
</feature>
<reference evidence="3" key="2">
    <citation type="submission" date="2013-12" db="EMBL/GenBank/DDBJ databases">
        <authorList>
            <person name="Yu Y."/>
            <person name="Lee S."/>
            <person name="de Baynast K."/>
            <person name="Wissotski M."/>
            <person name="Liu L."/>
            <person name="Talag J."/>
            <person name="Goicoechea J."/>
            <person name="Angelova A."/>
            <person name="Jetty R."/>
            <person name="Kudrna D."/>
            <person name="Golser W."/>
            <person name="Rivera L."/>
            <person name="Zhang J."/>
            <person name="Wing R."/>
        </authorList>
    </citation>
    <scope>NUCLEOTIDE SEQUENCE</scope>
</reference>
<reference evidence="2 3" key="1">
    <citation type="submission" date="2012-08" db="EMBL/GenBank/DDBJ databases">
        <title>Oryza genome evolution.</title>
        <authorList>
            <person name="Wing R.A."/>
        </authorList>
    </citation>
    <scope>NUCLEOTIDE SEQUENCE</scope>
</reference>
<sequence length="361" mass="40801">MSRLNRLVRHALSGGSSCSIRFRSAPGSSTQVQIGDFFGGPGGVFCDGFPRGFSTIGTAGNGEPPLLDSSPPGGNGDFSGLSLGKGDSASFRRKLDEGVDHMRDFFDLPSLKKTFYRDVYPLLPKHLILPGQGRLNKDYESFHHKFCELLKRPPVYLSFWDVMYTYTVLGRPELPWFLDHIAEKDVVLVPNWLKSYGKVEILFHSKGSLETFKAETDASYDEKTKEAKLAHGIFVGGELVHADMIYLAILFLEYKLDEHISTPKIYWFRVDINLTSLAKRLETKRVKVERLKAERLESKRLKAERPEAKRQETERLEAKRQEVKKLKEKRPEAKKLKKGWEAKKGRAGGEGGDEGAVKRLP</sequence>
<dbReference type="Proteomes" id="UP000032180">
    <property type="component" value="Chromosome 10"/>
</dbReference>
<evidence type="ECO:0000313" key="2">
    <source>
        <dbReference type="EnsemblPlants" id="LPERR10G00170.1"/>
    </source>
</evidence>
<keyword evidence="3" id="KW-1185">Reference proteome</keyword>
<name>A0A0D9XH76_9ORYZ</name>
<feature type="compositionally biased region" description="Basic and acidic residues" evidence="1">
    <location>
        <begin position="302"/>
        <end position="344"/>
    </location>
</feature>
<protein>
    <submittedName>
        <fullName evidence="2">Uncharacterized protein</fullName>
    </submittedName>
</protein>
<organism evidence="2 3">
    <name type="scientific">Leersia perrieri</name>
    <dbReference type="NCBI Taxonomy" id="77586"/>
    <lineage>
        <taxon>Eukaryota</taxon>
        <taxon>Viridiplantae</taxon>
        <taxon>Streptophyta</taxon>
        <taxon>Embryophyta</taxon>
        <taxon>Tracheophyta</taxon>
        <taxon>Spermatophyta</taxon>
        <taxon>Magnoliopsida</taxon>
        <taxon>Liliopsida</taxon>
        <taxon>Poales</taxon>
        <taxon>Poaceae</taxon>
        <taxon>BOP clade</taxon>
        <taxon>Oryzoideae</taxon>
        <taxon>Oryzeae</taxon>
        <taxon>Oryzinae</taxon>
        <taxon>Leersia</taxon>
    </lineage>
</organism>
<accession>A0A0D9XH76</accession>
<dbReference type="AlphaFoldDB" id="A0A0D9XH76"/>
<evidence type="ECO:0000313" key="3">
    <source>
        <dbReference type="Proteomes" id="UP000032180"/>
    </source>
</evidence>
<dbReference type="EnsemblPlants" id="LPERR10G00170.1">
    <property type="protein sequence ID" value="LPERR10G00170.1"/>
    <property type="gene ID" value="LPERR10G00170"/>
</dbReference>
<proteinExistence type="predicted"/>
<dbReference type="HOGENOM" id="CLU_768062_0_0_1"/>
<reference evidence="2" key="3">
    <citation type="submission" date="2015-04" db="UniProtKB">
        <authorList>
            <consortium name="EnsemblPlants"/>
        </authorList>
    </citation>
    <scope>IDENTIFICATION</scope>
</reference>
<dbReference type="Gramene" id="LPERR10G00170.1">
    <property type="protein sequence ID" value="LPERR10G00170.1"/>
    <property type="gene ID" value="LPERR10G00170"/>
</dbReference>
<evidence type="ECO:0000256" key="1">
    <source>
        <dbReference type="SAM" id="MobiDB-lite"/>
    </source>
</evidence>